<evidence type="ECO:0000256" key="4">
    <source>
        <dbReference type="ARBA" id="ARBA00022989"/>
    </source>
</evidence>
<accession>A0A6N7LY21</accession>
<dbReference type="InterPro" id="IPR003646">
    <property type="entry name" value="SH3-like_bac-type"/>
</dbReference>
<feature type="chain" id="PRO_5026921220" evidence="8">
    <location>
        <begin position="21"/>
        <end position="220"/>
    </location>
</feature>
<evidence type="ECO:0000256" key="8">
    <source>
        <dbReference type="SAM" id="SignalP"/>
    </source>
</evidence>
<evidence type="ECO:0000256" key="5">
    <source>
        <dbReference type="ARBA" id="ARBA00023136"/>
    </source>
</evidence>
<keyword evidence="5 7" id="KW-0472">Membrane</keyword>
<evidence type="ECO:0000256" key="7">
    <source>
        <dbReference type="SAM" id="Phobius"/>
    </source>
</evidence>
<dbReference type="AlphaFoldDB" id="A0A6N7LY21"/>
<organism evidence="10 11">
    <name type="scientific">Alcanivorax sediminis</name>
    <dbReference type="NCBI Taxonomy" id="2663008"/>
    <lineage>
        <taxon>Bacteria</taxon>
        <taxon>Pseudomonadati</taxon>
        <taxon>Pseudomonadota</taxon>
        <taxon>Gammaproteobacteria</taxon>
        <taxon>Oceanospirillales</taxon>
        <taxon>Alcanivoracaceae</taxon>
        <taxon>Alcanivorax</taxon>
    </lineage>
</organism>
<dbReference type="Pfam" id="PF08239">
    <property type="entry name" value="SH3_3"/>
    <property type="match status" value="1"/>
</dbReference>
<evidence type="ECO:0000256" key="1">
    <source>
        <dbReference type="ARBA" id="ARBA00004167"/>
    </source>
</evidence>
<evidence type="ECO:0000256" key="6">
    <source>
        <dbReference type="SAM" id="Coils"/>
    </source>
</evidence>
<keyword evidence="11" id="KW-1185">Reference proteome</keyword>
<dbReference type="InterPro" id="IPR016476">
    <property type="entry name" value="SH3_dom_pro"/>
</dbReference>
<evidence type="ECO:0000259" key="9">
    <source>
        <dbReference type="Pfam" id="PF08239"/>
    </source>
</evidence>
<keyword evidence="6" id="KW-0175">Coiled coil</keyword>
<protein>
    <submittedName>
        <fullName evidence="10">TIGR04211 family SH3 domain-containing protein</fullName>
    </submittedName>
</protein>
<dbReference type="GO" id="GO:0016020">
    <property type="term" value="C:membrane"/>
    <property type="evidence" value="ECO:0007669"/>
    <property type="project" value="UniProtKB-SubCell"/>
</dbReference>
<dbReference type="Gene3D" id="2.30.30.40">
    <property type="entry name" value="SH3 Domains"/>
    <property type="match status" value="1"/>
</dbReference>
<keyword evidence="2 7" id="KW-0812">Transmembrane</keyword>
<dbReference type="EMBL" id="WIRE01000001">
    <property type="protein sequence ID" value="MQX54015.1"/>
    <property type="molecule type" value="Genomic_DNA"/>
</dbReference>
<evidence type="ECO:0000313" key="10">
    <source>
        <dbReference type="EMBL" id="MQX54015.1"/>
    </source>
</evidence>
<evidence type="ECO:0000313" key="11">
    <source>
        <dbReference type="Proteomes" id="UP000469421"/>
    </source>
</evidence>
<feature type="transmembrane region" description="Helical" evidence="7">
    <location>
        <begin position="189"/>
        <end position="206"/>
    </location>
</feature>
<sequence length="220" mass="24410">MLKRISLLLILAACWGNTHAAAAWVDDSIYVPVRATPSPGGRIVHRGIKSGTRIEFFGFDGDWAKIQYGDIEGYIGKQYLSQSPTAAILLERARSESEAAKAEAAKLRTQLAEIKGERDALSEQSKSLKDTLSSRSDELEQLQEVASDPIRLDQANRRLNEELSLLRSELDQVKAENVMLRSSNRYREWLTGLAILAAGLVIGLIMRSRSGRRRTGGWAN</sequence>
<evidence type="ECO:0000256" key="3">
    <source>
        <dbReference type="ARBA" id="ARBA00022729"/>
    </source>
</evidence>
<dbReference type="NCBIfam" id="TIGR04211">
    <property type="entry name" value="SH3_and_anchor"/>
    <property type="match status" value="1"/>
</dbReference>
<feature type="signal peptide" evidence="8">
    <location>
        <begin position="1"/>
        <end position="20"/>
    </location>
</feature>
<reference evidence="10 11" key="1">
    <citation type="submission" date="2019-10" db="EMBL/GenBank/DDBJ databases">
        <title>Alcanivorax sp.PA15-N-34 draft genome sequence.</title>
        <authorList>
            <person name="Liao X."/>
            <person name="Shao Z."/>
        </authorList>
    </citation>
    <scope>NUCLEOTIDE SEQUENCE [LARGE SCALE GENOMIC DNA]</scope>
    <source>
        <strain evidence="10 11">PA15-N-34</strain>
    </source>
</reference>
<keyword evidence="4 7" id="KW-1133">Transmembrane helix</keyword>
<feature type="domain" description="SH3b" evidence="9">
    <location>
        <begin position="31"/>
        <end position="81"/>
    </location>
</feature>
<gene>
    <name evidence="10" type="ORF">GFN93_12205</name>
</gene>
<keyword evidence="3 8" id="KW-0732">Signal</keyword>
<comment type="caution">
    <text evidence="10">The sequence shown here is derived from an EMBL/GenBank/DDBJ whole genome shotgun (WGS) entry which is preliminary data.</text>
</comment>
<comment type="subcellular location">
    <subcellularLocation>
        <location evidence="1">Membrane</location>
        <topology evidence="1">Single-pass membrane protein</topology>
    </subcellularLocation>
</comment>
<proteinExistence type="predicted"/>
<dbReference type="RefSeq" id="WP_153501342.1">
    <property type="nucleotide sequence ID" value="NZ_JBMZXE010000010.1"/>
</dbReference>
<feature type="coiled-coil region" evidence="6">
    <location>
        <begin position="90"/>
        <end position="176"/>
    </location>
</feature>
<evidence type="ECO:0000256" key="2">
    <source>
        <dbReference type="ARBA" id="ARBA00022692"/>
    </source>
</evidence>
<name>A0A6N7LY21_9GAMM</name>
<dbReference type="Proteomes" id="UP000469421">
    <property type="component" value="Unassembled WGS sequence"/>
</dbReference>